<reference evidence="11 12" key="1">
    <citation type="submission" date="2020-08" db="EMBL/GenBank/DDBJ databases">
        <title>Bridging the membrane lipid divide: bacteria of the FCB group superphylum have the potential to synthesize archaeal ether lipids.</title>
        <authorList>
            <person name="Villanueva L."/>
            <person name="Von Meijenfeldt F.A.B."/>
            <person name="Westbye A.B."/>
            <person name="Yadav S."/>
            <person name="Hopmans E.C."/>
            <person name="Dutilh B.E."/>
            <person name="Sinninghe Damste J.S."/>
        </authorList>
    </citation>
    <scope>NUCLEOTIDE SEQUENCE [LARGE SCALE GENOMIC DNA]</scope>
    <source>
        <strain evidence="11">NIOZ-UU30</strain>
    </source>
</reference>
<dbReference type="InterPro" id="IPR011765">
    <property type="entry name" value="Pept_M16_N"/>
</dbReference>
<accession>A0A8J6THT0</accession>
<dbReference type="PANTHER" id="PTHR43690">
    <property type="entry name" value="NARDILYSIN"/>
    <property type="match status" value="1"/>
</dbReference>
<keyword evidence="6" id="KW-0862">Zinc</keyword>
<evidence type="ECO:0000256" key="4">
    <source>
        <dbReference type="ARBA" id="ARBA00022723"/>
    </source>
</evidence>
<dbReference type="GO" id="GO:0046872">
    <property type="term" value="F:metal ion binding"/>
    <property type="evidence" value="ECO:0007669"/>
    <property type="project" value="UniProtKB-KW"/>
</dbReference>
<evidence type="ECO:0000256" key="2">
    <source>
        <dbReference type="ARBA" id="ARBA00007261"/>
    </source>
</evidence>
<dbReference type="GO" id="GO:0006508">
    <property type="term" value="P:proteolysis"/>
    <property type="evidence" value="ECO:0007669"/>
    <property type="project" value="UniProtKB-KW"/>
</dbReference>
<organism evidence="11 12">
    <name type="scientific">Candidatus Desulfatibia profunda</name>
    <dbReference type="NCBI Taxonomy" id="2841695"/>
    <lineage>
        <taxon>Bacteria</taxon>
        <taxon>Pseudomonadati</taxon>
        <taxon>Thermodesulfobacteriota</taxon>
        <taxon>Desulfobacteria</taxon>
        <taxon>Desulfobacterales</taxon>
        <taxon>Desulfobacterales incertae sedis</taxon>
        <taxon>Candidatus Desulfatibia</taxon>
    </lineage>
</organism>
<dbReference type="PROSITE" id="PS00143">
    <property type="entry name" value="INSULINASE"/>
    <property type="match status" value="1"/>
</dbReference>
<dbReference type="InterPro" id="IPR007863">
    <property type="entry name" value="Peptidase_M16_C"/>
</dbReference>
<evidence type="ECO:0000256" key="5">
    <source>
        <dbReference type="ARBA" id="ARBA00022801"/>
    </source>
</evidence>
<keyword evidence="4" id="KW-0479">Metal-binding</keyword>
<comment type="caution">
    <text evidence="11">The sequence shown here is derived from an EMBL/GenBank/DDBJ whole genome shotgun (WGS) entry which is preliminary data.</text>
</comment>
<dbReference type="AlphaFoldDB" id="A0A8J6THT0"/>
<gene>
    <name evidence="11" type="ORF">H8E23_12755</name>
</gene>
<dbReference type="PANTHER" id="PTHR43690:SF17">
    <property type="entry name" value="PROTEIN YHJJ"/>
    <property type="match status" value="1"/>
</dbReference>
<dbReference type="GO" id="GO:0004222">
    <property type="term" value="F:metalloendopeptidase activity"/>
    <property type="evidence" value="ECO:0007669"/>
    <property type="project" value="InterPro"/>
</dbReference>
<protein>
    <submittedName>
        <fullName evidence="11">Insulinase family protein</fullName>
    </submittedName>
</protein>
<feature type="domain" description="Peptidase M16 C-terminal" evidence="10">
    <location>
        <begin position="234"/>
        <end position="412"/>
    </location>
</feature>
<dbReference type="InterPro" id="IPR050626">
    <property type="entry name" value="Peptidase_M16"/>
</dbReference>
<evidence type="ECO:0000313" key="12">
    <source>
        <dbReference type="Proteomes" id="UP000603434"/>
    </source>
</evidence>
<comment type="similarity">
    <text evidence="2 8">Belongs to the peptidase M16 family.</text>
</comment>
<evidence type="ECO:0000256" key="1">
    <source>
        <dbReference type="ARBA" id="ARBA00001947"/>
    </source>
</evidence>
<dbReference type="Proteomes" id="UP000603434">
    <property type="component" value="Unassembled WGS sequence"/>
</dbReference>
<proteinExistence type="inferred from homology"/>
<feature type="domain" description="Peptidase M16 N-terminal" evidence="9">
    <location>
        <begin position="71"/>
        <end position="197"/>
    </location>
</feature>
<dbReference type="EMBL" id="JACNJH010000177">
    <property type="protein sequence ID" value="MBC8362255.1"/>
    <property type="molecule type" value="Genomic_DNA"/>
</dbReference>
<evidence type="ECO:0000259" key="10">
    <source>
        <dbReference type="Pfam" id="PF05193"/>
    </source>
</evidence>
<evidence type="ECO:0000256" key="6">
    <source>
        <dbReference type="ARBA" id="ARBA00022833"/>
    </source>
</evidence>
<dbReference type="InterPro" id="IPR001431">
    <property type="entry name" value="Pept_M16_Zn_BS"/>
</dbReference>
<name>A0A8J6THT0_9BACT</name>
<keyword evidence="7" id="KW-0482">Metalloprotease</keyword>
<evidence type="ECO:0000256" key="3">
    <source>
        <dbReference type="ARBA" id="ARBA00022670"/>
    </source>
</evidence>
<dbReference type="InterPro" id="IPR011249">
    <property type="entry name" value="Metalloenz_LuxS/M16"/>
</dbReference>
<dbReference type="Pfam" id="PF00675">
    <property type="entry name" value="Peptidase_M16"/>
    <property type="match status" value="1"/>
</dbReference>
<keyword evidence="3" id="KW-0645">Protease</keyword>
<evidence type="ECO:0000256" key="8">
    <source>
        <dbReference type="RuleBase" id="RU004447"/>
    </source>
</evidence>
<keyword evidence="5" id="KW-0378">Hydrolase</keyword>
<comment type="cofactor">
    <cofactor evidence="1">
        <name>Zn(2+)</name>
        <dbReference type="ChEBI" id="CHEBI:29105"/>
    </cofactor>
</comment>
<dbReference type="SUPFAM" id="SSF63411">
    <property type="entry name" value="LuxS/MPP-like metallohydrolase"/>
    <property type="match status" value="4"/>
</dbReference>
<evidence type="ECO:0000313" key="11">
    <source>
        <dbReference type="EMBL" id="MBC8362255.1"/>
    </source>
</evidence>
<evidence type="ECO:0000259" key="9">
    <source>
        <dbReference type="Pfam" id="PF00675"/>
    </source>
</evidence>
<sequence length="963" mass="108391">MLKKRFSPSISRHCAWAVILFFLLLFPSIPLSIAGAASDNVDALNEWPHEKSDLLPDPAVVFANLKNGFRYVLMVNHEPKDRVSMHLNIQAGSMNESDAQQGVAHFIEHMLFNGTTNFKPGEIVRYFQSIGMQFGPDANAHTGFNQTVYDILLPEGSRKSLEQGLVVMKDYAEGALLLPSEIDRERRVVLAEKRTRDSASYRSYVAKMKFEFPDAGISKRFPIGVEEVLKKAGRPQLKAFYDTWYQPEKMILVVVGDFDASLAAPLIKEKFSSLSPRAPPEPEPDLGNINHKGIKSFYHFEPETGNTEVSIEVLTKVPRKPDSFASQSSQLIADVADRIVQNRLDALLGKPDTPFTSASISSGNFLHEIKYANITAESNPENWEKSLGLIEQTLRQAFEYGFTTSELERVKKDFVADFDEAINKASTRNSRDLAQKIIWSLNDDKVFMSPVQERDRFAPLIKSLTIEKVHDAFKQTWLPDHRLVLVSGNTDLTGKDADSEHQIISAYDRNTRVMVSSPVESKSVMFPYLAEPAKEGRIIRRSTISDLGIVQIDFENGIRLNLKKTDFKADEVLVKLTFGSGLSAEPSDKAGLAELSTMVINESGLGTLEKEEIDRALAGKSTTVDFGIGEDRFYFNGKTVSEEILLLFQLLYAHLVDPGFREDAYMLSMERFNQKYQQLASSIDGAMMLAGQRFLAGGDSRFGLPDYEGFKRLTIEHVRSWFETSLTTEDIEVSVVGDFEVEPIVKIASRYLGSLPQKQRTGVPEPSRLPKFPVNRFLQIPVKTEIPKGLVVVAYPTEDLWHINRTRRFSILADIVSDRLREKIREKLGAAYSTFAFNSPSRAYPGYGVFQVMVQVDPREADAVVSVVKKLISDFAENGATREEFKCAVAPTLTSIKDMRRKNEYWLNTVLTGSEQYPQQLEWCRTILPDYAAIKKEEVSEIAKRYLENRKAATIIVKPEIAD</sequence>
<evidence type="ECO:0000256" key="7">
    <source>
        <dbReference type="ARBA" id="ARBA00023049"/>
    </source>
</evidence>
<dbReference type="Gene3D" id="3.30.830.10">
    <property type="entry name" value="Metalloenzyme, LuxS/M16 peptidase-like"/>
    <property type="match status" value="4"/>
</dbReference>
<dbReference type="Pfam" id="PF05193">
    <property type="entry name" value="Peptidase_M16_C"/>
    <property type="match status" value="2"/>
</dbReference>
<feature type="domain" description="Peptidase M16 C-terminal" evidence="10">
    <location>
        <begin position="713"/>
        <end position="887"/>
    </location>
</feature>